<evidence type="ECO:0000313" key="2">
    <source>
        <dbReference type="EMBL" id="MED6186623.1"/>
    </source>
</evidence>
<evidence type="ECO:0000313" key="3">
    <source>
        <dbReference type="Proteomes" id="UP001341840"/>
    </source>
</evidence>
<organism evidence="2 3">
    <name type="scientific">Stylosanthes scabra</name>
    <dbReference type="NCBI Taxonomy" id="79078"/>
    <lineage>
        <taxon>Eukaryota</taxon>
        <taxon>Viridiplantae</taxon>
        <taxon>Streptophyta</taxon>
        <taxon>Embryophyta</taxon>
        <taxon>Tracheophyta</taxon>
        <taxon>Spermatophyta</taxon>
        <taxon>Magnoliopsida</taxon>
        <taxon>eudicotyledons</taxon>
        <taxon>Gunneridae</taxon>
        <taxon>Pentapetalae</taxon>
        <taxon>rosids</taxon>
        <taxon>fabids</taxon>
        <taxon>Fabales</taxon>
        <taxon>Fabaceae</taxon>
        <taxon>Papilionoideae</taxon>
        <taxon>50 kb inversion clade</taxon>
        <taxon>dalbergioids sensu lato</taxon>
        <taxon>Dalbergieae</taxon>
        <taxon>Pterocarpus clade</taxon>
        <taxon>Stylosanthes</taxon>
    </lineage>
</organism>
<keyword evidence="1" id="KW-0472">Membrane</keyword>
<dbReference type="Proteomes" id="UP001341840">
    <property type="component" value="Unassembled WGS sequence"/>
</dbReference>
<proteinExistence type="predicted"/>
<evidence type="ECO:0000256" key="1">
    <source>
        <dbReference type="SAM" id="Phobius"/>
    </source>
</evidence>
<dbReference type="EMBL" id="JASCZI010181978">
    <property type="protein sequence ID" value="MED6186623.1"/>
    <property type="molecule type" value="Genomic_DNA"/>
</dbReference>
<reference evidence="2 3" key="1">
    <citation type="journal article" date="2023" name="Plants (Basel)">
        <title>Bridging the Gap: Combining Genomics and Transcriptomics Approaches to Understand Stylosanthes scabra, an Orphan Legume from the Brazilian Caatinga.</title>
        <authorList>
            <person name="Ferreira-Neto J.R.C."/>
            <person name="da Silva M.D."/>
            <person name="Binneck E."/>
            <person name="de Melo N.F."/>
            <person name="da Silva R.H."/>
            <person name="de Melo A.L.T.M."/>
            <person name="Pandolfi V."/>
            <person name="Bustamante F.O."/>
            <person name="Brasileiro-Vidal A.C."/>
            <person name="Benko-Iseppon A.M."/>
        </authorList>
    </citation>
    <scope>NUCLEOTIDE SEQUENCE [LARGE SCALE GENOMIC DNA]</scope>
    <source>
        <tissue evidence="2">Leaves</tissue>
    </source>
</reference>
<keyword evidence="1" id="KW-0812">Transmembrane</keyword>
<sequence>MFPSLGYILLLLYLVIDHLQNLLLRCSLYSSMVIFLLFVILTNHPPRCNRHLLPCTDQKPAYSEKSSRYTANKLGSSNNFRFPTLQTSWVLVSPLPYSSSSLPAEYTEPNNVLNRLFTLLHAPSEVVGVHSH</sequence>
<gene>
    <name evidence="2" type="ORF">PIB30_068500</name>
</gene>
<comment type="caution">
    <text evidence="2">The sequence shown here is derived from an EMBL/GenBank/DDBJ whole genome shotgun (WGS) entry which is preliminary data.</text>
</comment>
<keyword evidence="1" id="KW-1133">Transmembrane helix</keyword>
<accession>A0ABU6WQX0</accession>
<keyword evidence="3" id="KW-1185">Reference proteome</keyword>
<feature type="transmembrane region" description="Helical" evidence="1">
    <location>
        <begin position="22"/>
        <end position="41"/>
    </location>
</feature>
<name>A0ABU6WQX0_9FABA</name>
<protein>
    <submittedName>
        <fullName evidence="2">Uncharacterized protein</fullName>
    </submittedName>
</protein>